<feature type="non-terminal residue" evidence="1">
    <location>
        <position position="474"/>
    </location>
</feature>
<accession>A0ABR2JP79</accession>
<feature type="non-terminal residue" evidence="1">
    <location>
        <position position="1"/>
    </location>
</feature>
<gene>
    <name evidence="1" type="ORF">M9Y10_003356</name>
</gene>
<evidence type="ECO:0000313" key="1">
    <source>
        <dbReference type="EMBL" id="KAK8880672.1"/>
    </source>
</evidence>
<organism evidence="1 2">
    <name type="scientific">Tritrichomonas musculus</name>
    <dbReference type="NCBI Taxonomy" id="1915356"/>
    <lineage>
        <taxon>Eukaryota</taxon>
        <taxon>Metamonada</taxon>
        <taxon>Parabasalia</taxon>
        <taxon>Tritrichomonadida</taxon>
        <taxon>Tritrichomonadidae</taxon>
        <taxon>Tritrichomonas</taxon>
    </lineage>
</organism>
<name>A0ABR2JP79_9EUKA</name>
<comment type="caution">
    <text evidence="1">The sequence shown here is derived from an EMBL/GenBank/DDBJ whole genome shotgun (WGS) entry which is preliminary data.</text>
</comment>
<proteinExistence type="predicted"/>
<reference evidence="1 2" key="1">
    <citation type="submission" date="2024-04" db="EMBL/GenBank/DDBJ databases">
        <title>Tritrichomonas musculus Genome.</title>
        <authorList>
            <person name="Alves-Ferreira E."/>
            <person name="Grigg M."/>
            <person name="Lorenzi H."/>
            <person name="Galac M."/>
        </authorList>
    </citation>
    <scope>NUCLEOTIDE SEQUENCE [LARGE SCALE GENOMIC DNA]</scope>
    <source>
        <strain evidence="1 2">EAF2021</strain>
    </source>
</reference>
<dbReference type="EMBL" id="JAPFFF010000010">
    <property type="protein sequence ID" value="KAK8880672.1"/>
    <property type="molecule type" value="Genomic_DNA"/>
</dbReference>
<dbReference type="Proteomes" id="UP001470230">
    <property type="component" value="Unassembled WGS sequence"/>
</dbReference>
<protein>
    <recommendedName>
        <fullName evidence="3">DUF3447 domain-containing protein</fullName>
    </recommendedName>
</protein>
<evidence type="ECO:0008006" key="3">
    <source>
        <dbReference type="Google" id="ProtNLM"/>
    </source>
</evidence>
<evidence type="ECO:0000313" key="2">
    <source>
        <dbReference type="Proteomes" id="UP001470230"/>
    </source>
</evidence>
<keyword evidence="2" id="KW-1185">Reference proteome</keyword>
<sequence>NNYRKNYHSKYLQYFSSEIKPFISEAWFKDNTNIDDDLIQEINEKKSENFYTQRKKGENNSFICKLVRKDLIDEFINYASSNNIQLNQTISLSIYETISFLIKTKQTSLINYAAFFGSIQIFKFLIQNGVKLTSSTWLYDIHGNNMGIISILENNHIRPEDETYHKCLLESIKCYHNEIVLHIRRNYFNDEELSNDVLRYCSKHYNYSFVSQQYISNTNDLSNHILYNHIDTNCNNDSNKNSMNKNRKLLKKPLAINPIYNSFLSKLTSNNNLSKKSIITNNDLTSSINLPNSNIVNANSMNNNNNSFNTNKSIITNNDLTSSINLPNSNIVNANSMNNNNNSFNTNKSIITNNDLTSSINLPNSNIVNANSMNNNNNSFNTNKSIITNNDLTSSTNMINNNSSNQNTFFTYDNLRKLKFYDGNAFFNFLQNKANIEGFKISTNYAKDDRFFIVNCWKHSKSNMNPCKFHINIQ</sequence>